<dbReference type="RefSeq" id="WP_264850003.1">
    <property type="nucleotide sequence ID" value="NZ_BRXR01000001.1"/>
</dbReference>
<protein>
    <submittedName>
        <fullName evidence="10">ATPase</fullName>
    </submittedName>
</protein>
<dbReference type="InterPro" id="IPR023214">
    <property type="entry name" value="HAD_sf"/>
</dbReference>
<dbReference type="Gene3D" id="3.40.50.1000">
    <property type="entry name" value="HAD superfamily/HAD-like"/>
    <property type="match status" value="1"/>
</dbReference>
<feature type="transmembrane region" description="Helical" evidence="8">
    <location>
        <begin position="656"/>
        <end position="677"/>
    </location>
</feature>
<dbReference type="InterPro" id="IPR044492">
    <property type="entry name" value="P_typ_ATPase_HD_dom"/>
</dbReference>
<feature type="transmembrane region" description="Helical" evidence="8">
    <location>
        <begin position="734"/>
        <end position="753"/>
    </location>
</feature>
<proteinExistence type="predicted"/>
<comment type="subcellular location">
    <subcellularLocation>
        <location evidence="1">Membrane</location>
        <topology evidence="1">Multi-pass membrane protein</topology>
    </subcellularLocation>
</comment>
<dbReference type="Pfam" id="PF00122">
    <property type="entry name" value="E1-E2_ATPase"/>
    <property type="match status" value="1"/>
</dbReference>
<dbReference type="Pfam" id="PF00702">
    <property type="entry name" value="Hydrolase"/>
    <property type="match status" value="1"/>
</dbReference>
<keyword evidence="4" id="KW-0067">ATP-binding</keyword>
<keyword evidence="11" id="KW-1185">Reference proteome</keyword>
<evidence type="ECO:0000256" key="2">
    <source>
        <dbReference type="ARBA" id="ARBA00022692"/>
    </source>
</evidence>
<reference evidence="10 11" key="1">
    <citation type="journal article" date="2024" name="Int. J. Syst. Evol. Microbiol.">
        <title>Clostridium omnivorum sp. nov., isolated from anoxic soil under the treatment of reductive soil disinfestation.</title>
        <authorList>
            <person name="Ueki A."/>
            <person name="Tonouchi A."/>
            <person name="Kaku N."/>
            <person name="Honma S."/>
            <person name="Ueki K."/>
        </authorList>
    </citation>
    <scope>NUCLEOTIDE SEQUENCE [LARGE SCALE GENOMIC DNA]</scope>
    <source>
        <strain evidence="10 11">E14</strain>
    </source>
</reference>
<dbReference type="NCBIfam" id="TIGR01494">
    <property type="entry name" value="ATPase_P-type"/>
    <property type="match status" value="3"/>
</dbReference>
<evidence type="ECO:0000256" key="6">
    <source>
        <dbReference type="ARBA" id="ARBA00022989"/>
    </source>
</evidence>
<accession>A0ABQ5N690</accession>
<feature type="transmembrane region" description="Helical" evidence="8">
    <location>
        <begin position="66"/>
        <end position="85"/>
    </location>
</feature>
<feature type="transmembrane region" description="Helical" evidence="8">
    <location>
        <begin position="774"/>
        <end position="793"/>
    </location>
</feature>
<feature type="domain" description="Cation-transporting P-type ATPase N-terminal" evidence="9">
    <location>
        <begin position="7"/>
        <end position="62"/>
    </location>
</feature>
<dbReference type="SUPFAM" id="SSF56784">
    <property type="entry name" value="HAD-like"/>
    <property type="match status" value="1"/>
</dbReference>
<dbReference type="SUPFAM" id="SSF81653">
    <property type="entry name" value="Calcium ATPase, transduction domain A"/>
    <property type="match status" value="1"/>
</dbReference>
<keyword evidence="2 8" id="KW-0812">Transmembrane</keyword>
<dbReference type="SFLD" id="SFLDG00002">
    <property type="entry name" value="C1.7:_P-type_atpase_like"/>
    <property type="match status" value="1"/>
</dbReference>
<evidence type="ECO:0000256" key="8">
    <source>
        <dbReference type="SAM" id="Phobius"/>
    </source>
</evidence>
<evidence type="ECO:0000256" key="3">
    <source>
        <dbReference type="ARBA" id="ARBA00022741"/>
    </source>
</evidence>
<dbReference type="InterPro" id="IPR006068">
    <property type="entry name" value="ATPase_P-typ_cation-transptr_C"/>
</dbReference>
<dbReference type="SUPFAM" id="SSF81665">
    <property type="entry name" value="Calcium ATPase, transmembrane domain M"/>
    <property type="match status" value="1"/>
</dbReference>
<dbReference type="PRINTS" id="PR00119">
    <property type="entry name" value="CATATPASE"/>
</dbReference>
<feature type="transmembrane region" description="Helical" evidence="8">
    <location>
        <begin position="261"/>
        <end position="285"/>
    </location>
</feature>
<dbReference type="EMBL" id="BRXR01000001">
    <property type="protein sequence ID" value="GLC30724.1"/>
    <property type="molecule type" value="Genomic_DNA"/>
</dbReference>
<evidence type="ECO:0000256" key="7">
    <source>
        <dbReference type="ARBA" id="ARBA00023136"/>
    </source>
</evidence>
<dbReference type="Pfam" id="PF00690">
    <property type="entry name" value="Cation_ATPase_N"/>
    <property type="match status" value="1"/>
</dbReference>
<evidence type="ECO:0000256" key="4">
    <source>
        <dbReference type="ARBA" id="ARBA00022840"/>
    </source>
</evidence>
<dbReference type="PROSITE" id="PS00154">
    <property type="entry name" value="ATPASE_E1_E2"/>
    <property type="match status" value="1"/>
</dbReference>
<feature type="transmembrane region" description="Helical" evidence="8">
    <location>
        <begin position="630"/>
        <end position="650"/>
    </location>
</feature>
<dbReference type="PRINTS" id="PR00120">
    <property type="entry name" value="HATPASE"/>
</dbReference>
<keyword evidence="7 8" id="KW-0472">Membrane</keyword>
<keyword evidence="6 8" id="KW-1133">Transmembrane helix</keyword>
<gene>
    <name evidence="10" type="ORF">bsdE14_21340</name>
</gene>
<name>A0ABQ5N690_9CLOT</name>
<dbReference type="InterPro" id="IPR036412">
    <property type="entry name" value="HAD-like_sf"/>
</dbReference>
<organism evidence="10 11">
    <name type="scientific">Clostridium omnivorum</name>
    <dbReference type="NCBI Taxonomy" id="1604902"/>
    <lineage>
        <taxon>Bacteria</taxon>
        <taxon>Bacillati</taxon>
        <taxon>Bacillota</taxon>
        <taxon>Clostridia</taxon>
        <taxon>Eubacteriales</taxon>
        <taxon>Clostridiaceae</taxon>
        <taxon>Clostridium</taxon>
    </lineage>
</organism>
<dbReference type="Pfam" id="PF00689">
    <property type="entry name" value="Cation_ATPase_C"/>
    <property type="match status" value="1"/>
</dbReference>
<dbReference type="InterPro" id="IPR059000">
    <property type="entry name" value="ATPase_P-type_domA"/>
</dbReference>
<keyword evidence="3" id="KW-0547">Nucleotide-binding</keyword>
<dbReference type="InterPro" id="IPR001757">
    <property type="entry name" value="P_typ_ATPase"/>
</dbReference>
<dbReference type="Gene3D" id="2.70.150.10">
    <property type="entry name" value="Calcium-transporting ATPase, cytoplasmic transduction domain A"/>
    <property type="match status" value="1"/>
</dbReference>
<dbReference type="InterPro" id="IPR008250">
    <property type="entry name" value="ATPase_P-typ_transduc_dom_A_sf"/>
</dbReference>
<comment type="caution">
    <text evidence="10">The sequence shown here is derived from an EMBL/GenBank/DDBJ whole genome shotgun (WGS) entry which is preliminary data.</text>
</comment>
<dbReference type="Proteomes" id="UP001208567">
    <property type="component" value="Unassembled WGS sequence"/>
</dbReference>
<dbReference type="InterPro" id="IPR018303">
    <property type="entry name" value="ATPase_P-typ_P_site"/>
</dbReference>
<dbReference type="SFLD" id="SFLDF00027">
    <property type="entry name" value="p-type_atpase"/>
    <property type="match status" value="1"/>
</dbReference>
<feature type="transmembrane region" description="Helical" evidence="8">
    <location>
        <begin position="698"/>
        <end position="722"/>
    </location>
</feature>
<evidence type="ECO:0000313" key="10">
    <source>
        <dbReference type="EMBL" id="GLC30724.1"/>
    </source>
</evidence>
<dbReference type="PANTHER" id="PTHR42861">
    <property type="entry name" value="CALCIUM-TRANSPORTING ATPASE"/>
    <property type="match status" value="1"/>
</dbReference>
<dbReference type="InterPro" id="IPR023299">
    <property type="entry name" value="ATPase_P-typ_cyto_dom_N"/>
</dbReference>
<keyword evidence="5" id="KW-1278">Translocase</keyword>
<sequence length="847" mass="93887">MECENLKGLTTDEVKELQKRYGLNEFVKNEKPNPIKKFLGVFKEPMFLLLVGAALLYFILGEPREAGILLIFVVFVATITFVQEWKTEKTMNALKELTSPHVTVLRDGKKEVIKSFELVPGDIVFISEGERIPADCIVIETSNFSVDESVLTGESEHVFKYAAKAEDESKGDYWRTDMLYAGTLSVFGTCTAKVSATGFSTEYGKISKAISETKEELTPLQKKTQHLVKILAIAGLVLCIMVIALTYVYNHDIIQSILSGITLAMAIIPEEFPVVLTVFLSLGAFRLAKNNTLMRKVSAVETLGAATVLGVDKTGTITKNLMEVRKIFEAGKLSDSKSFSSEKLAELMIMSCEKDPYDPMEKAIVDCTSGVIADRHKIYNLDIAHKIAFDSKTKRMANIYTLENGYYVAAKGSPETILPLCKLREAEFNRVQAVIDNLASRGLRVLAFAEDYSDGLYENLEEYSLSFKGLVGLQDPPKEGVEEAIELCRKAGIRVVMITGDYSKTAMAIGNEIGLQFKDLVITGEDIDNMSEEELKAAVKHCDIFSRVIPEHKMKIVKALKANGEIVAMTGDGVNDAPALKNADIGIAMGKRGTEVAKEAAHMILMDDNFTTIVRSVKDGRRIFDNIRKAMVYIMVIHIPIMALALFSPLFNLPQILLPVHIVLLELIIDPTCSIVFEGEEAEPYIMDQPPRSPNEPLLTKVMAVKVILQGLVMFAAAFVPFHYLVDSGISVEIARSFSLMTLIVSNVVLVLVNRSNTQYLYKVFKEPTNKARLYINSLALVMIFAIVYIPGLQSIFKTAAMEPAMLLVSLLLGVIATGWWEVVKLFSAKTEIEEAVVKLEDKYDTN</sequence>
<feature type="transmembrane region" description="Helical" evidence="8">
    <location>
        <begin position="805"/>
        <end position="824"/>
    </location>
</feature>
<dbReference type="SMART" id="SM00831">
    <property type="entry name" value="Cation_ATPase_N"/>
    <property type="match status" value="1"/>
</dbReference>
<evidence type="ECO:0000259" key="9">
    <source>
        <dbReference type="SMART" id="SM00831"/>
    </source>
</evidence>
<dbReference type="Gene3D" id="1.20.1110.10">
    <property type="entry name" value="Calcium-transporting ATPase, transmembrane domain"/>
    <property type="match status" value="2"/>
</dbReference>
<feature type="transmembrane region" description="Helical" evidence="8">
    <location>
        <begin position="38"/>
        <end position="60"/>
    </location>
</feature>
<evidence type="ECO:0000313" key="11">
    <source>
        <dbReference type="Proteomes" id="UP001208567"/>
    </source>
</evidence>
<dbReference type="InterPro" id="IPR004014">
    <property type="entry name" value="ATPase_P-typ_cation-transptr_N"/>
</dbReference>
<evidence type="ECO:0000256" key="1">
    <source>
        <dbReference type="ARBA" id="ARBA00004141"/>
    </source>
</evidence>
<dbReference type="SFLD" id="SFLDS00003">
    <property type="entry name" value="Haloacid_Dehalogenase"/>
    <property type="match status" value="1"/>
</dbReference>
<dbReference type="Gene3D" id="3.40.1110.10">
    <property type="entry name" value="Calcium-transporting ATPase, cytoplasmic domain N"/>
    <property type="match status" value="1"/>
</dbReference>
<dbReference type="InterPro" id="IPR023298">
    <property type="entry name" value="ATPase_P-typ_TM_dom_sf"/>
</dbReference>
<evidence type="ECO:0000256" key="5">
    <source>
        <dbReference type="ARBA" id="ARBA00022967"/>
    </source>
</evidence>
<feature type="transmembrane region" description="Helical" evidence="8">
    <location>
        <begin position="230"/>
        <end position="249"/>
    </location>
</feature>